<dbReference type="WBParaSite" id="RSKR_0000882800.1">
    <property type="protein sequence ID" value="RSKR_0000882800.1"/>
    <property type="gene ID" value="RSKR_0000882800"/>
</dbReference>
<name>A0AC35U820_9BILA</name>
<reference evidence="2" key="1">
    <citation type="submission" date="2016-11" db="UniProtKB">
        <authorList>
            <consortium name="WormBaseParasite"/>
        </authorList>
    </citation>
    <scope>IDENTIFICATION</scope>
    <source>
        <strain evidence="2">KR3021</strain>
    </source>
</reference>
<dbReference type="Proteomes" id="UP000095286">
    <property type="component" value="Unplaced"/>
</dbReference>
<accession>A0AC35U820</accession>
<evidence type="ECO:0000313" key="2">
    <source>
        <dbReference type="WBParaSite" id="RSKR_0000882800.1"/>
    </source>
</evidence>
<evidence type="ECO:0000313" key="1">
    <source>
        <dbReference type="Proteomes" id="UP000095286"/>
    </source>
</evidence>
<organism evidence="1 2">
    <name type="scientific">Rhabditophanes sp. KR3021</name>
    <dbReference type="NCBI Taxonomy" id="114890"/>
    <lineage>
        <taxon>Eukaryota</taxon>
        <taxon>Metazoa</taxon>
        <taxon>Ecdysozoa</taxon>
        <taxon>Nematoda</taxon>
        <taxon>Chromadorea</taxon>
        <taxon>Rhabditida</taxon>
        <taxon>Tylenchina</taxon>
        <taxon>Panagrolaimomorpha</taxon>
        <taxon>Strongyloidoidea</taxon>
        <taxon>Alloionematidae</taxon>
        <taxon>Rhabditophanes</taxon>
    </lineage>
</organism>
<protein>
    <submittedName>
        <fullName evidence="2">Chromo domain-containing protein</fullName>
    </submittedName>
</protein>
<proteinExistence type="predicted"/>
<sequence length="184" mass="21739">MESDSSSEGWDIQVVYKVLRTRRRDHDLQALVWWENCARKDANWEYVDNNLDNNIQFINHVARNKKILERTNNKLIRKNLTILSKKRGRPSNKNTQGLGSTSEESETRNSPKKETVAVVQIFTGKRLRAGEIRQFISHKREDDQIYFLILIKDGRNLWIKKDQFPGDFLESYSKYMVKIEEGCF</sequence>